<dbReference type="AlphaFoldDB" id="A0A2A9NKN1"/>
<keyword evidence="5" id="KW-0931">ER-Golgi transport</keyword>
<evidence type="ECO:0000313" key="12">
    <source>
        <dbReference type="EMBL" id="PFH49894.1"/>
    </source>
</evidence>
<reference evidence="12 13" key="1">
    <citation type="submission" date="2014-02" db="EMBL/GenBank/DDBJ databases">
        <title>Transposable element dynamics among asymbiotic and ectomycorrhizal Amanita fungi.</title>
        <authorList>
            <consortium name="DOE Joint Genome Institute"/>
            <person name="Hess J."/>
            <person name="Skrede I."/>
            <person name="Wolfe B."/>
            <person name="LaButti K."/>
            <person name="Ohm R.A."/>
            <person name="Grigoriev I.V."/>
            <person name="Pringle A."/>
        </authorList>
    </citation>
    <scope>NUCLEOTIDE SEQUENCE [LARGE SCALE GENOMIC DNA]</scope>
    <source>
        <strain evidence="12 13">SKay4041</strain>
    </source>
</reference>
<keyword evidence="8 10" id="KW-0472">Membrane</keyword>
<sequence length="341" mass="37918">MPPLPITFDEETTMLIDSAKRIQADLKEVQLPRLRACSGPWSVQQTFAAEIRDDLDVLSKKVEALDLLVWDQKVERNKRELNSVVEQFKESLVSLRQESRAALLASKKIIDSQSRSRREELLRFSAVTEQKTSEKTTDDALMRAHNDVTEALRRTINLMQGELERSVLSSQILESSTASLRSTSSVHDTLTDLMGSSKQLITALEKSDWLDRMLIISAFVFFMLVVLFIAKQRILDRSLRIAFWWTRFLPDFSGDEKLLSTMSTLSTTVASSKATVISETVVPTSIATTTTDSVFSALPSPSTTQGDSVDGFSTLNSDSILATPSVVVSSSIPSEPIHVEL</sequence>
<evidence type="ECO:0000256" key="3">
    <source>
        <dbReference type="ARBA" id="ARBA00022692"/>
    </source>
</evidence>
<evidence type="ECO:0000256" key="7">
    <source>
        <dbReference type="ARBA" id="ARBA00023054"/>
    </source>
</evidence>
<evidence type="ECO:0000256" key="8">
    <source>
        <dbReference type="ARBA" id="ARBA00023136"/>
    </source>
</evidence>
<dbReference type="Proteomes" id="UP000242287">
    <property type="component" value="Unassembled WGS sequence"/>
</dbReference>
<evidence type="ECO:0000256" key="10">
    <source>
        <dbReference type="SAM" id="Phobius"/>
    </source>
</evidence>
<comment type="similarity">
    <text evidence="9">Belongs to the SEC20 family.</text>
</comment>
<dbReference type="GO" id="GO:0006890">
    <property type="term" value="P:retrograde vesicle-mediated transport, Golgi to endoplasmic reticulum"/>
    <property type="evidence" value="ECO:0007669"/>
    <property type="project" value="InterPro"/>
</dbReference>
<keyword evidence="3 10" id="KW-0812">Transmembrane</keyword>
<comment type="subcellular location">
    <subcellularLocation>
        <location evidence="1">Endoplasmic reticulum membrane</location>
        <topology evidence="1">Single-pass type IV membrane protein</topology>
    </subcellularLocation>
</comment>
<name>A0A2A9NKN1_9AGAR</name>
<dbReference type="InterPro" id="IPR005606">
    <property type="entry name" value="Sec20"/>
</dbReference>
<keyword evidence="4" id="KW-0256">Endoplasmic reticulum</keyword>
<evidence type="ECO:0000256" key="1">
    <source>
        <dbReference type="ARBA" id="ARBA00004163"/>
    </source>
</evidence>
<evidence type="ECO:0000256" key="6">
    <source>
        <dbReference type="ARBA" id="ARBA00022989"/>
    </source>
</evidence>
<evidence type="ECO:0000256" key="2">
    <source>
        <dbReference type="ARBA" id="ARBA00022448"/>
    </source>
</evidence>
<keyword evidence="7" id="KW-0175">Coiled coil</keyword>
<keyword evidence="13" id="KW-1185">Reference proteome</keyword>
<dbReference type="PANTHER" id="PTHR12825:SF0">
    <property type="entry name" value="VESICLE TRANSPORT PROTEIN SEC20"/>
    <property type="match status" value="1"/>
</dbReference>
<proteinExistence type="inferred from homology"/>
<dbReference type="PANTHER" id="PTHR12825">
    <property type="entry name" value="BNIP1-RELATED"/>
    <property type="match status" value="1"/>
</dbReference>
<dbReference type="InterPro" id="IPR056173">
    <property type="entry name" value="Sec20_C"/>
</dbReference>
<dbReference type="GO" id="GO:0005789">
    <property type="term" value="C:endoplasmic reticulum membrane"/>
    <property type="evidence" value="ECO:0007669"/>
    <property type="project" value="UniProtKB-SubCell"/>
</dbReference>
<evidence type="ECO:0000256" key="4">
    <source>
        <dbReference type="ARBA" id="ARBA00022824"/>
    </source>
</evidence>
<keyword evidence="2" id="KW-0813">Transport</keyword>
<dbReference type="OrthoDB" id="46868at2759"/>
<feature type="transmembrane region" description="Helical" evidence="10">
    <location>
        <begin position="209"/>
        <end position="230"/>
    </location>
</feature>
<evidence type="ECO:0000259" key="11">
    <source>
        <dbReference type="Pfam" id="PF03908"/>
    </source>
</evidence>
<dbReference type="GO" id="GO:0031201">
    <property type="term" value="C:SNARE complex"/>
    <property type="evidence" value="ECO:0007669"/>
    <property type="project" value="TreeGrafter"/>
</dbReference>
<keyword evidence="6 10" id="KW-1133">Transmembrane helix</keyword>
<evidence type="ECO:0000256" key="5">
    <source>
        <dbReference type="ARBA" id="ARBA00022892"/>
    </source>
</evidence>
<dbReference type="Pfam" id="PF03908">
    <property type="entry name" value="Sec20"/>
    <property type="match status" value="1"/>
</dbReference>
<dbReference type="GO" id="GO:0005484">
    <property type="term" value="F:SNAP receptor activity"/>
    <property type="evidence" value="ECO:0007669"/>
    <property type="project" value="InterPro"/>
</dbReference>
<evidence type="ECO:0000313" key="13">
    <source>
        <dbReference type="Proteomes" id="UP000242287"/>
    </source>
</evidence>
<dbReference type="EMBL" id="KZ302017">
    <property type="protein sequence ID" value="PFH49894.1"/>
    <property type="molecule type" value="Genomic_DNA"/>
</dbReference>
<accession>A0A2A9NKN1</accession>
<gene>
    <name evidence="12" type="ORF">AMATHDRAFT_146616</name>
</gene>
<dbReference type="STRING" id="703135.A0A2A9NKN1"/>
<protein>
    <recommendedName>
        <fullName evidence="11">Sec20 C-terminal domain-containing protein</fullName>
    </recommendedName>
</protein>
<evidence type="ECO:0000256" key="9">
    <source>
        <dbReference type="ARBA" id="ARBA00037934"/>
    </source>
</evidence>
<feature type="domain" description="Sec20 C-terminal" evidence="11">
    <location>
        <begin position="145"/>
        <end position="234"/>
    </location>
</feature>
<organism evidence="12 13">
    <name type="scientific">Amanita thiersii Skay4041</name>
    <dbReference type="NCBI Taxonomy" id="703135"/>
    <lineage>
        <taxon>Eukaryota</taxon>
        <taxon>Fungi</taxon>
        <taxon>Dikarya</taxon>
        <taxon>Basidiomycota</taxon>
        <taxon>Agaricomycotina</taxon>
        <taxon>Agaricomycetes</taxon>
        <taxon>Agaricomycetidae</taxon>
        <taxon>Agaricales</taxon>
        <taxon>Pluteineae</taxon>
        <taxon>Amanitaceae</taxon>
        <taxon>Amanita</taxon>
    </lineage>
</organism>